<dbReference type="GO" id="GO:0051286">
    <property type="term" value="C:cell tip"/>
    <property type="evidence" value="ECO:0007669"/>
    <property type="project" value="TreeGrafter"/>
</dbReference>
<gene>
    <name evidence="5" type="ORF">L486_03290</name>
</gene>
<feature type="coiled-coil region" evidence="2">
    <location>
        <begin position="144"/>
        <end position="271"/>
    </location>
</feature>
<proteinExistence type="predicted"/>
<dbReference type="OrthoDB" id="1748564at2759"/>
<dbReference type="STRING" id="1331196.A0A1B9ITI3"/>
<keyword evidence="6" id="KW-1185">Reference proteome</keyword>
<organism evidence="5 6">
    <name type="scientific">Kwoniella mangroviensis CBS 10435</name>
    <dbReference type="NCBI Taxonomy" id="1331196"/>
    <lineage>
        <taxon>Eukaryota</taxon>
        <taxon>Fungi</taxon>
        <taxon>Dikarya</taxon>
        <taxon>Basidiomycota</taxon>
        <taxon>Agaricomycotina</taxon>
        <taxon>Tremellomycetes</taxon>
        <taxon>Tremellales</taxon>
        <taxon>Cryptococcaceae</taxon>
        <taxon>Kwoniella</taxon>
    </lineage>
</organism>
<feature type="compositionally biased region" description="Low complexity" evidence="3">
    <location>
        <begin position="762"/>
        <end position="771"/>
    </location>
</feature>
<feature type="compositionally biased region" description="Basic and acidic residues" evidence="3">
    <location>
        <begin position="1025"/>
        <end position="1037"/>
    </location>
</feature>
<feature type="compositionally biased region" description="Basic and acidic residues" evidence="3">
    <location>
        <begin position="1"/>
        <end position="16"/>
    </location>
</feature>
<dbReference type="PANTHER" id="PTHR14430">
    <property type="entry name" value="RABIN3-RELATED"/>
    <property type="match status" value="1"/>
</dbReference>
<reference evidence="6" key="2">
    <citation type="submission" date="2013-12" db="EMBL/GenBank/DDBJ databases">
        <title>Evolution of pathogenesis and genome organization in the Tremellales.</title>
        <authorList>
            <person name="Cuomo C."/>
            <person name="Litvintseva A."/>
            <person name="Heitman J."/>
            <person name="Chen Y."/>
            <person name="Sun S."/>
            <person name="Springer D."/>
            <person name="Dromer F."/>
            <person name="Young S."/>
            <person name="Zeng Q."/>
            <person name="Chapman S."/>
            <person name="Gujja S."/>
            <person name="Saif S."/>
            <person name="Birren B."/>
        </authorList>
    </citation>
    <scope>NUCLEOTIDE SEQUENCE [LARGE SCALE GENOMIC DNA]</scope>
    <source>
        <strain evidence="6">CBS 10435</strain>
    </source>
</reference>
<feature type="region of interest" description="Disordered" evidence="3">
    <location>
        <begin position="424"/>
        <end position="449"/>
    </location>
</feature>
<keyword evidence="1 2" id="KW-0175">Coiled coil</keyword>
<feature type="compositionally biased region" description="Acidic residues" evidence="3">
    <location>
        <begin position="950"/>
        <end position="961"/>
    </location>
</feature>
<feature type="compositionally biased region" description="Basic and acidic residues" evidence="3">
    <location>
        <begin position="692"/>
        <end position="703"/>
    </location>
</feature>
<name>A0A1B9ITI3_9TREE</name>
<dbReference type="GO" id="GO:0006887">
    <property type="term" value="P:exocytosis"/>
    <property type="evidence" value="ECO:0007669"/>
    <property type="project" value="TreeGrafter"/>
</dbReference>
<dbReference type="SUPFAM" id="SSF144284">
    <property type="entry name" value="Sec2 N-terminal region"/>
    <property type="match status" value="1"/>
</dbReference>
<protein>
    <recommendedName>
        <fullName evidence="4">GDP/GTP exchange factor Sec2 N-terminal domain-containing protein</fullName>
    </recommendedName>
</protein>
<dbReference type="InterPro" id="IPR009449">
    <property type="entry name" value="Sec2_N"/>
</dbReference>
<evidence type="ECO:0000256" key="1">
    <source>
        <dbReference type="ARBA" id="ARBA00023054"/>
    </source>
</evidence>
<evidence type="ECO:0000256" key="2">
    <source>
        <dbReference type="SAM" id="Coils"/>
    </source>
</evidence>
<feature type="region of interest" description="Disordered" evidence="3">
    <location>
        <begin position="577"/>
        <end position="1037"/>
    </location>
</feature>
<dbReference type="PANTHER" id="PTHR14430:SF0">
    <property type="entry name" value="SEC2P DOMAIN-CONTAINING PROTEIN"/>
    <property type="match status" value="1"/>
</dbReference>
<feature type="compositionally biased region" description="Basic and acidic residues" evidence="3">
    <location>
        <begin position="877"/>
        <end position="887"/>
    </location>
</feature>
<feature type="region of interest" description="Disordered" evidence="3">
    <location>
        <begin position="461"/>
        <end position="489"/>
    </location>
</feature>
<feature type="compositionally biased region" description="Basic and acidic residues" evidence="3">
    <location>
        <begin position="39"/>
        <end position="56"/>
    </location>
</feature>
<sequence>MSEPHQGRVEENKDDAVNPQIQNTEMDVENTQEQESQVESDRVVKADKDEGSKEIGADVVETKINADNISEKVNNEDSQPQKVREKPSPLTLPTDLLNPHEADSLHPPDSPTTSLITSLRTQLSLLSDQSIQLNQKLISSIGKSADLEDELHELQAQHRSLTDHAGELEKEKNKWEESMNTGLLVERSQIKDEMQKLAQGLVEEERRRGTAEEKRREVENEVDDLTAKLFDQANAMVATERMSRAEAEARLKSTEENLAAAEAAVRDMQLHLQSLPPSAVQPSAISLSPHTTANEGISSISISRKYLSSHVPYSEFLNFIQHLRTLRPIKETSKNTFPPPLITNLLTQPFLARTIIEDNDPTLRLDTAPDLSWLSRRSVSQAIISGDLIVEPVSTATLLASTSSSVQDINCSLCGKSIFIHQQQPQSPAGTSHFGPPPVHPQRTSNSTTSRFSLKPFFATTTSSTSATNTNSTPNVPSPSQSPVSSPAIGPGGAITSVYVFRIAKPQLQSGGSSGDKGDSKLYPLCRTGWCLERMRATCALWHFVRTGVVHVIWHGDDGTGTTSTMTTITENHQQVGVESAKPAEQGDAASEQPSISNGSGEEQTQQRPPPLPQRKKSSWALGFKLSDKSTGGWTRGWKSSGGTANSPPDSPGAGNGEETRRDSVGSLGAERDENGRVQTAGGLGLGEALNIDEKETEREKEVPVIQEPLSFSTENEKDQSTGIESRQDEVSAKLDKDQEGEVDEEGERGSSIQAPPLSRATSNISSINTSETGFHTPKGGQADLPSEDGHDSPSPSEEVKRDEQSTPHPPSRVDTETKVEKVIELASPASDTESPTKTSAAGVPPPIPRRAAGRNRLSQLSGGTSTPVTSEPPTPVKDKENNKRQDEDEDEDELSILKELRDELEQRKSEDVSRDEKNEVIYNGNGDEQQNNNTEIRDLQDVKDKDGDQKEEEEEEEEEPPFTPVNLDEKFPLSPLQQQTFPSSSSSSTSRPNSQIVVTAPPPPLPPRHPKTPVLQLSNSTGTEGEKRYFSIGDKGDHNWEGKTWEKIVKLKEEMWKSRIGVLDE</sequence>
<feature type="compositionally biased region" description="Basic and acidic residues" evidence="3">
    <location>
        <begin position="788"/>
        <end position="824"/>
    </location>
</feature>
<feature type="compositionally biased region" description="Polar residues" evidence="3">
    <location>
        <begin position="592"/>
        <end position="603"/>
    </location>
</feature>
<dbReference type="Proteomes" id="UP000092583">
    <property type="component" value="Unassembled WGS sequence"/>
</dbReference>
<feature type="compositionally biased region" description="Basic and acidic residues" evidence="3">
    <location>
        <begin position="936"/>
        <end position="949"/>
    </location>
</feature>
<evidence type="ECO:0000259" key="4">
    <source>
        <dbReference type="Pfam" id="PF06428"/>
    </source>
</evidence>
<dbReference type="AlphaFoldDB" id="A0A1B9ITI3"/>
<dbReference type="GO" id="GO:0005085">
    <property type="term" value="F:guanyl-nucleotide exchange factor activity"/>
    <property type="evidence" value="ECO:0007669"/>
    <property type="project" value="InterPro"/>
</dbReference>
<feature type="compositionally biased region" description="Low complexity" evidence="3">
    <location>
        <begin position="973"/>
        <end position="991"/>
    </location>
</feature>
<feature type="compositionally biased region" description="Basic and acidic residues" evidence="3">
    <location>
        <begin position="658"/>
        <end position="676"/>
    </location>
</feature>
<dbReference type="EMBL" id="KI669461">
    <property type="protein sequence ID" value="OCF58800.1"/>
    <property type="molecule type" value="Genomic_DNA"/>
</dbReference>
<feature type="compositionally biased region" description="Low complexity" evidence="3">
    <location>
        <begin position="461"/>
        <end position="488"/>
    </location>
</feature>
<evidence type="ECO:0000313" key="5">
    <source>
        <dbReference type="EMBL" id="OCF58800.1"/>
    </source>
</evidence>
<feature type="compositionally biased region" description="Basic and acidic residues" evidence="3">
    <location>
        <begin position="896"/>
        <end position="920"/>
    </location>
</feature>
<feature type="compositionally biased region" description="Basic and acidic residues" evidence="3">
    <location>
        <begin position="715"/>
        <end position="740"/>
    </location>
</feature>
<dbReference type="Gene3D" id="6.10.140.910">
    <property type="match status" value="1"/>
</dbReference>
<evidence type="ECO:0000256" key="3">
    <source>
        <dbReference type="SAM" id="MobiDB-lite"/>
    </source>
</evidence>
<dbReference type="InterPro" id="IPR040351">
    <property type="entry name" value="RAB3IL/RAB3IP/Sec2"/>
</dbReference>
<accession>A0A1B9ITI3</accession>
<reference evidence="5 6" key="1">
    <citation type="submission" date="2013-07" db="EMBL/GenBank/DDBJ databases">
        <title>The Genome Sequence of Kwoniella mangroviensis CBS10435.</title>
        <authorList>
            <consortium name="The Broad Institute Genome Sequencing Platform"/>
            <person name="Cuomo C."/>
            <person name="Litvintseva A."/>
            <person name="Chen Y."/>
            <person name="Heitman J."/>
            <person name="Sun S."/>
            <person name="Springer D."/>
            <person name="Dromer F."/>
            <person name="Young S.K."/>
            <person name="Zeng Q."/>
            <person name="Gargeya S."/>
            <person name="Fitzgerald M."/>
            <person name="Abouelleil A."/>
            <person name="Alvarado L."/>
            <person name="Berlin A.M."/>
            <person name="Chapman S.B."/>
            <person name="Dewar J."/>
            <person name="Goldberg J."/>
            <person name="Griggs A."/>
            <person name="Gujja S."/>
            <person name="Hansen M."/>
            <person name="Howarth C."/>
            <person name="Imamovic A."/>
            <person name="Larimer J."/>
            <person name="McCowan C."/>
            <person name="Murphy C."/>
            <person name="Pearson M."/>
            <person name="Priest M."/>
            <person name="Roberts A."/>
            <person name="Saif S."/>
            <person name="Shea T."/>
            <person name="Sykes S."/>
            <person name="Wortman J."/>
            <person name="Nusbaum C."/>
            <person name="Birren B."/>
        </authorList>
    </citation>
    <scope>NUCLEOTIDE SEQUENCE [LARGE SCALE GENOMIC DNA]</scope>
    <source>
        <strain evidence="5 6">CBS 10435</strain>
    </source>
</reference>
<feature type="compositionally biased region" description="Acidic residues" evidence="3">
    <location>
        <begin position="26"/>
        <end position="38"/>
    </location>
</feature>
<dbReference type="Pfam" id="PF06428">
    <property type="entry name" value="Sec2p"/>
    <property type="match status" value="1"/>
</dbReference>
<feature type="region of interest" description="Disordered" evidence="3">
    <location>
        <begin position="1"/>
        <end position="116"/>
    </location>
</feature>
<feature type="compositionally biased region" description="Polar residues" evidence="3">
    <location>
        <begin position="830"/>
        <end position="840"/>
    </location>
</feature>
<evidence type="ECO:0000313" key="6">
    <source>
        <dbReference type="Proteomes" id="UP000092583"/>
    </source>
</evidence>
<dbReference type="CDD" id="cd21044">
    <property type="entry name" value="Rab11BD_RAB3IP_like"/>
    <property type="match status" value="1"/>
</dbReference>
<dbReference type="GO" id="GO:0070319">
    <property type="term" value="C:Golgi to plasma membrane transport vesicle"/>
    <property type="evidence" value="ECO:0007669"/>
    <property type="project" value="TreeGrafter"/>
</dbReference>
<feature type="domain" description="GDP/GTP exchange factor Sec2 N-terminal" evidence="4">
    <location>
        <begin position="145"/>
        <end position="275"/>
    </location>
</feature>